<protein>
    <submittedName>
        <fullName evidence="3">Uncharacterized protein</fullName>
    </submittedName>
</protein>
<comment type="caution">
    <text evidence="3">The sequence shown here is derived from an EMBL/GenBank/DDBJ whole genome shotgun (WGS) entry which is preliminary data.</text>
</comment>
<feature type="compositionally biased region" description="Gly residues" evidence="2">
    <location>
        <begin position="175"/>
        <end position="187"/>
    </location>
</feature>
<reference evidence="3 4" key="1">
    <citation type="submission" date="2019-06" db="EMBL/GenBank/DDBJ databases">
        <title>Genomic Encyclopedia of Type Strains, Phase IV (KMG-V): Genome sequencing to study the core and pangenomes of soil and plant-associated prokaryotes.</title>
        <authorList>
            <person name="Whitman W."/>
        </authorList>
    </citation>
    <scope>NUCLEOTIDE SEQUENCE [LARGE SCALE GENOMIC DNA]</scope>
    <source>
        <strain evidence="3 4">BR 11622</strain>
    </source>
</reference>
<keyword evidence="4" id="KW-1185">Reference proteome</keyword>
<keyword evidence="1" id="KW-0175">Coiled coil</keyword>
<dbReference type="OrthoDB" id="7054794at2"/>
<gene>
    <name evidence="3" type="ORF">FBZ90_1342</name>
</gene>
<proteinExistence type="predicted"/>
<dbReference type="RefSeq" id="WP_145736916.1">
    <property type="nucleotide sequence ID" value="NZ_VITR01000034.1"/>
</dbReference>
<feature type="compositionally biased region" description="Polar residues" evidence="2">
    <location>
        <begin position="246"/>
        <end position="256"/>
    </location>
</feature>
<feature type="region of interest" description="Disordered" evidence="2">
    <location>
        <begin position="171"/>
        <end position="192"/>
    </location>
</feature>
<evidence type="ECO:0000256" key="1">
    <source>
        <dbReference type="SAM" id="Coils"/>
    </source>
</evidence>
<feature type="region of interest" description="Disordered" evidence="2">
    <location>
        <begin position="246"/>
        <end position="309"/>
    </location>
</feature>
<dbReference type="Proteomes" id="UP000315751">
    <property type="component" value="Unassembled WGS sequence"/>
</dbReference>
<organism evidence="3 4">
    <name type="scientific">Nitrospirillum amazonense</name>
    <dbReference type="NCBI Taxonomy" id="28077"/>
    <lineage>
        <taxon>Bacteria</taxon>
        <taxon>Pseudomonadati</taxon>
        <taxon>Pseudomonadota</taxon>
        <taxon>Alphaproteobacteria</taxon>
        <taxon>Rhodospirillales</taxon>
        <taxon>Azospirillaceae</taxon>
        <taxon>Nitrospirillum</taxon>
    </lineage>
</organism>
<dbReference type="AlphaFoldDB" id="A0A560GH24"/>
<dbReference type="EMBL" id="VITR01000034">
    <property type="protein sequence ID" value="TWB33273.1"/>
    <property type="molecule type" value="Genomic_DNA"/>
</dbReference>
<accession>A0A560GH24</accession>
<evidence type="ECO:0000313" key="3">
    <source>
        <dbReference type="EMBL" id="TWB33273.1"/>
    </source>
</evidence>
<name>A0A560GH24_9PROT</name>
<feature type="coiled-coil region" evidence="1">
    <location>
        <begin position="621"/>
        <end position="648"/>
    </location>
</feature>
<sequence length="1138" mass="124000">MADRQPLTINDQLVYCHSMPGKDVPSGINSVILQSNTQNDKQKTISGLHIVIDDKDDGNNIYSITVPTGATLLGKDKSWQKVAKLTVVCDTLTIRCRWWLPETDVVIYARKVEFVGSGCLDTSPPAWSLPKALDSVGKTPGAKGADGHAGGDVNFYVADIAVPRGSTLARIITDGGDGQGGGHGQDGADGKNASGHLYLSDDYVDRSSHTDTGMRTTVAVKLGKHTGKTVLGIHRTWKVAEFITGSKNLSGTNQPPTDGDPAVAPGDSGDGGTAGQLTTNDTRAAALWSGRAGKPGPLAPRARGGSGGNPRESVYYECTYYHEVHLWGSDDNSGSAEVKATSYSTKDGKSFDAKPGVEGRAILAKMVTTDANIWLHPSLVPLIMDFIRERYLSDDRGEVRRLLDIYMPVFLEDLPAAGEFWKRKDIAYWRATQTEMATLSQRLASHLDYFGHPAGYAPLLSLSSSFQLYRMEIDMALEVLLFSGWVLAKQQAQGQAAESAEAAARLLCKENGKLAARIQDAETKADKLKPRILDLVRSQNNVQAKLDTEYTRLYNEAAKDAAKIAQIKFAANLAAALCQVIPYGQPILGGATSMAAEATDFLDTDPAEVIKSLKTKFSDTIDAYKAANKQTEEVVKKAKDEAKELAGAEGGKKLTVQDIKRLSETKPSAWSTAGKGLAPAYAHLKKAYETAQLPQAVIDAHITKLAAQDTVWKELSAEIADLIRERASVHDDIIQLGQQVGQDYADLVGNLDSLAGLFDKEVSARTRLLSNNALTVVEGMRDRARFTLTEALYNVVRAFESALFKPIVINWSLDTIYEQVNTLLSNKPLHAWTDKDVSDRVATLKPLFMANLRDIRRGLIRDLEKLDAVDRTVSFEIDDDLGDVIATLNRGESATVSTLALGVIEPDWERQLLADLDLKGIKFAKGDVPDRGEVEIIVEVDELGVVRNGDKLYALRLPVPLVKSFRYDFKDAKIGKAQQSAFSKDLIDLILGDTNDRIRQKMAMPSAWTSLTLKAIFKVPHKATIPQIERLDFAMVISSLKAAKQVVLDASSTDGFSAFSVQGVPYTQAYQVMNGTRTEVELSAADLATPGRQFDKWLIHQGSARKEEKAPTFKLLLNRHTKVEAVFKPAPDNTTARA</sequence>
<evidence type="ECO:0000313" key="4">
    <source>
        <dbReference type="Proteomes" id="UP000315751"/>
    </source>
</evidence>
<evidence type="ECO:0000256" key="2">
    <source>
        <dbReference type="SAM" id="MobiDB-lite"/>
    </source>
</evidence>